<feature type="compositionally biased region" description="Low complexity" evidence="2">
    <location>
        <begin position="677"/>
        <end position="694"/>
    </location>
</feature>
<dbReference type="PANTHER" id="PTHR35859:SF1">
    <property type="entry name" value="NONSELECTIVE CATION CHANNEL PROTEIN"/>
    <property type="match status" value="1"/>
</dbReference>
<comment type="caution">
    <text evidence="6">The sequence shown here is derived from an EMBL/GenBank/DDBJ whole genome shotgun (WGS) entry which is preliminary data.</text>
</comment>
<evidence type="ECO:0000313" key="6">
    <source>
        <dbReference type="EMBL" id="KAG0251206.1"/>
    </source>
</evidence>
<evidence type="ECO:0008006" key="8">
    <source>
        <dbReference type="Google" id="ProtNLM"/>
    </source>
</evidence>
<keyword evidence="3" id="KW-0812">Transmembrane</keyword>
<gene>
    <name evidence="6" type="ORF">DFQ27_008921</name>
</gene>
<keyword evidence="7" id="KW-1185">Reference proteome</keyword>
<feature type="transmembrane region" description="Helical" evidence="3">
    <location>
        <begin position="295"/>
        <end position="312"/>
    </location>
</feature>
<feature type="region of interest" description="Disordered" evidence="2">
    <location>
        <begin position="1"/>
        <end position="44"/>
    </location>
</feature>
<dbReference type="Pfam" id="PF23317">
    <property type="entry name" value="YVC1_C"/>
    <property type="match status" value="1"/>
</dbReference>
<protein>
    <recommendedName>
        <fullName evidence="8">Ion transport domain-containing protein</fullName>
    </recommendedName>
</protein>
<feature type="transmembrane region" description="Helical" evidence="3">
    <location>
        <begin position="461"/>
        <end position="483"/>
    </location>
</feature>
<feature type="domain" description="Calcium channel YVC1-like C-terminal transmembrane" evidence="5">
    <location>
        <begin position="273"/>
        <end position="561"/>
    </location>
</feature>
<feature type="region of interest" description="Disordered" evidence="2">
    <location>
        <begin position="665"/>
        <end position="694"/>
    </location>
</feature>
<name>A0A9P6PRC2_9FUNG</name>
<dbReference type="PANTHER" id="PTHR35859">
    <property type="entry name" value="NONSELECTIVE CATION CHANNEL PROTEIN"/>
    <property type="match status" value="1"/>
</dbReference>
<sequence length="740" mass="85448">MADEEERTPSLLEQEEDAVQALEEQPPRASVESHESSASALVEDGRRAKKKIAESIRDVVQNQIPNGHHGSTMASTPRKIHALLPRLFALINSLAETSNIDEDEVVTDDVVEFLSGLGREVVYGLLRCVETYKDEGNHDVGSRRLMEARSRVAEVAATKVVKVFVDKDTMATYCQVVARPFYSEGESENTAENSLEIAIRVHATIFLADTEVQRCIQAMWTGLILQVEDESGQIRFVEYTGMRRLRKHWWDWIDVTRLSVPKYQNILKIAFYVIFLILYTYTVGDRKNYPTPVEWALYVFVVGYIFEEFRLFFEGGILFFLSNIWHWVNLISYSMFIVSFGFRMSAYLIDDPSNPTFKSYNDIAYDILAILAVFVWVKSLSILDGIQYFGTMVMVLQKMLKDGLMFFWLLAWVYIGFYQSFFALLDDELKEDTKISPLLLRGFLQDPDFDRAIEFHETYGYWLFALYLFLTSIILLNLLVALFNSSYTNITDSSEQEYLALYTFKVFSYLKSPDQFPFAAPTNLIEVFLLIPLSYILPRDTYRRLNHFVMRFLFIIPLLMIAYSEHRKYNHLRNLTDADAMSGGRREYRSLTNDATYGDVDDLFLLASQEFADELQRQEQRLREEADFDEAEEGLLPATSRADLWKNHHPSETYEDFCKRREKEKESKKRAVESEDLLGLGSSSSSGSGSGSDQSTQLLLRTLLAHIQRMEERQKHLEVMLQQQLALKAEDDDQIAPSDE</sequence>
<feature type="transmembrane region" description="Helical" evidence="3">
    <location>
        <begin position="324"/>
        <end position="342"/>
    </location>
</feature>
<proteinExistence type="predicted"/>
<accession>A0A9P6PRC2</accession>
<evidence type="ECO:0000256" key="3">
    <source>
        <dbReference type="SAM" id="Phobius"/>
    </source>
</evidence>
<evidence type="ECO:0000259" key="4">
    <source>
        <dbReference type="Pfam" id="PF23190"/>
    </source>
</evidence>
<evidence type="ECO:0000256" key="1">
    <source>
        <dbReference type="SAM" id="Coils"/>
    </source>
</evidence>
<evidence type="ECO:0000313" key="7">
    <source>
        <dbReference type="Proteomes" id="UP000807716"/>
    </source>
</evidence>
<dbReference type="InterPro" id="IPR056336">
    <property type="entry name" value="YVC1_C"/>
</dbReference>
<dbReference type="Pfam" id="PF23190">
    <property type="entry name" value="LHD_TRPY1"/>
    <property type="match status" value="1"/>
</dbReference>
<keyword evidence="1" id="KW-0175">Coiled coil</keyword>
<reference evidence="6" key="1">
    <citation type="journal article" date="2020" name="Fungal Divers.">
        <title>Resolving the Mortierellaceae phylogeny through synthesis of multi-gene phylogenetics and phylogenomics.</title>
        <authorList>
            <person name="Vandepol N."/>
            <person name="Liber J."/>
            <person name="Desiro A."/>
            <person name="Na H."/>
            <person name="Kennedy M."/>
            <person name="Barry K."/>
            <person name="Grigoriev I.V."/>
            <person name="Miller A.N."/>
            <person name="O'Donnell K."/>
            <person name="Stajich J.E."/>
            <person name="Bonito G."/>
        </authorList>
    </citation>
    <scope>NUCLEOTIDE SEQUENCE</scope>
    <source>
        <strain evidence="6">BC1065</strain>
    </source>
</reference>
<keyword evidence="3" id="KW-0472">Membrane</keyword>
<evidence type="ECO:0000259" key="5">
    <source>
        <dbReference type="Pfam" id="PF23317"/>
    </source>
</evidence>
<dbReference type="AlphaFoldDB" id="A0A9P6PRC2"/>
<dbReference type="InterPro" id="IPR056337">
    <property type="entry name" value="LHD_YVC1"/>
</dbReference>
<organism evidence="6 7">
    <name type="scientific">Actinomortierella ambigua</name>
    <dbReference type="NCBI Taxonomy" id="1343610"/>
    <lineage>
        <taxon>Eukaryota</taxon>
        <taxon>Fungi</taxon>
        <taxon>Fungi incertae sedis</taxon>
        <taxon>Mucoromycota</taxon>
        <taxon>Mortierellomycotina</taxon>
        <taxon>Mortierellomycetes</taxon>
        <taxon>Mortierellales</taxon>
        <taxon>Mortierellaceae</taxon>
        <taxon>Actinomortierella</taxon>
    </lineage>
</organism>
<feature type="transmembrane region" description="Helical" evidence="3">
    <location>
        <begin position="548"/>
        <end position="564"/>
    </location>
</feature>
<dbReference type="OrthoDB" id="301415at2759"/>
<feature type="coiled-coil region" evidence="1">
    <location>
        <begin position="605"/>
        <end position="632"/>
    </location>
</feature>
<dbReference type="EMBL" id="JAAAJB010000778">
    <property type="protein sequence ID" value="KAG0251206.1"/>
    <property type="molecule type" value="Genomic_DNA"/>
</dbReference>
<feature type="domain" description="YVC1 N-terminal linker helical" evidence="4">
    <location>
        <begin position="94"/>
        <end position="243"/>
    </location>
</feature>
<evidence type="ECO:0000256" key="2">
    <source>
        <dbReference type="SAM" id="MobiDB-lite"/>
    </source>
</evidence>
<feature type="transmembrane region" description="Helical" evidence="3">
    <location>
        <begin position="403"/>
        <end position="425"/>
    </location>
</feature>
<dbReference type="Proteomes" id="UP000807716">
    <property type="component" value="Unassembled WGS sequence"/>
</dbReference>
<feature type="transmembrane region" description="Helical" evidence="3">
    <location>
        <begin position="363"/>
        <end position="383"/>
    </location>
</feature>
<dbReference type="InterPro" id="IPR052971">
    <property type="entry name" value="TRP_calcium_channel"/>
</dbReference>
<feature type="transmembrane region" description="Helical" evidence="3">
    <location>
        <begin position="266"/>
        <end position="283"/>
    </location>
</feature>
<keyword evidence="3" id="KW-1133">Transmembrane helix</keyword>